<gene>
    <name evidence="2" type="ORF">SAMN04488063_3577</name>
</gene>
<evidence type="ECO:0000313" key="2">
    <source>
        <dbReference type="EMBL" id="SFH01048.1"/>
    </source>
</evidence>
<protein>
    <submittedName>
        <fullName evidence="2">Uncharacterized protein</fullName>
    </submittedName>
</protein>
<keyword evidence="3" id="KW-1185">Reference proteome</keyword>
<dbReference type="Proteomes" id="UP000198876">
    <property type="component" value="Unassembled WGS sequence"/>
</dbReference>
<dbReference type="RefSeq" id="WP_092893922.1">
    <property type="nucleotide sequence ID" value="NZ_FOOQ01000008.1"/>
</dbReference>
<feature type="region of interest" description="Disordered" evidence="1">
    <location>
        <begin position="1"/>
        <end position="54"/>
    </location>
</feature>
<evidence type="ECO:0000256" key="1">
    <source>
        <dbReference type="SAM" id="MobiDB-lite"/>
    </source>
</evidence>
<organism evidence="2 3">
    <name type="scientific">Halopelagius inordinatus</name>
    <dbReference type="NCBI Taxonomy" id="553467"/>
    <lineage>
        <taxon>Archaea</taxon>
        <taxon>Methanobacteriati</taxon>
        <taxon>Methanobacteriota</taxon>
        <taxon>Stenosarchaea group</taxon>
        <taxon>Halobacteria</taxon>
        <taxon>Halobacteriales</taxon>
        <taxon>Haloferacaceae</taxon>
    </lineage>
</organism>
<proteinExistence type="predicted"/>
<sequence length="67" mass="7079">MRGPKKERNFLGSRLSGWPVTDANDGEIGGVPEGRRTQSGSVRRGDGPALGTAAQSPLNALLTFLRT</sequence>
<dbReference type="AlphaFoldDB" id="A0A1I2WIB3"/>
<reference evidence="3" key="1">
    <citation type="submission" date="2016-10" db="EMBL/GenBank/DDBJ databases">
        <authorList>
            <person name="Varghese N."/>
            <person name="Submissions S."/>
        </authorList>
    </citation>
    <scope>NUCLEOTIDE SEQUENCE [LARGE SCALE GENOMIC DNA]</scope>
    <source>
        <strain evidence="3">CGMCC 1.7739</strain>
    </source>
</reference>
<evidence type="ECO:0000313" key="3">
    <source>
        <dbReference type="Proteomes" id="UP000198876"/>
    </source>
</evidence>
<dbReference type="EMBL" id="FOOQ01000008">
    <property type="protein sequence ID" value="SFH01048.1"/>
    <property type="molecule type" value="Genomic_DNA"/>
</dbReference>
<dbReference type="OrthoDB" id="382585at2157"/>
<name>A0A1I2WIB3_9EURY</name>
<accession>A0A1I2WIB3</accession>